<keyword evidence="14" id="KW-1185">Reference proteome</keyword>
<feature type="domain" description="Ketopantoate reductase C-terminal" evidence="12">
    <location>
        <begin position="198"/>
        <end position="321"/>
    </location>
</feature>
<dbReference type="OrthoDB" id="6530772at2"/>
<comment type="pathway">
    <text evidence="1 10">Cofactor biosynthesis; (R)-pantothenate biosynthesis; (R)-pantoate from 3-methyl-2-oxobutanoate: step 2/2.</text>
</comment>
<dbReference type="InterPro" id="IPR008927">
    <property type="entry name" value="6-PGluconate_DH-like_C_sf"/>
</dbReference>
<comment type="catalytic activity">
    <reaction evidence="9 10">
        <text>(R)-pantoate + NADP(+) = 2-dehydropantoate + NADPH + H(+)</text>
        <dbReference type="Rhea" id="RHEA:16233"/>
        <dbReference type="ChEBI" id="CHEBI:11561"/>
        <dbReference type="ChEBI" id="CHEBI:15378"/>
        <dbReference type="ChEBI" id="CHEBI:15980"/>
        <dbReference type="ChEBI" id="CHEBI:57783"/>
        <dbReference type="ChEBI" id="CHEBI:58349"/>
        <dbReference type="EC" id="1.1.1.169"/>
    </reaction>
</comment>
<dbReference type="GO" id="GO:0050661">
    <property type="term" value="F:NADP binding"/>
    <property type="evidence" value="ECO:0007669"/>
    <property type="project" value="TreeGrafter"/>
</dbReference>
<comment type="caution">
    <text evidence="13">The sequence shown here is derived from an EMBL/GenBank/DDBJ whole genome shotgun (WGS) entry which is preliminary data.</text>
</comment>
<gene>
    <name evidence="13" type="ORF">DC094_09305</name>
</gene>
<dbReference type="UniPathway" id="UPA00028">
    <property type="reaction ID" value="UER00004"/>
</dbReference>
<dbReference type="Pfam" id="PF08546">
    <property type="entry name" value="ApbA_C"/>
    <property type="match status" value="1"/>
</dbReference>
<dbReference type="GO" id="GO:0005737">
    <property type="term" value="C:cytoplasm"/>
    <property type="evidence" value="ECO:0007669"/>
    <property type="project" value="TreeGrafter"/>
</dbReference>
<dbReference type="Proteomes" id="UP000244906">
    <property type="component" value="Unassembled WGS sequence"/>
</dbReference>
<dbReference type="InterPro" id="IPR036291">
    <property type="entry name" value="NAD(P)-bd_dom_sf"/>
</dbReference>
<dbReference type="GO" id="GO:0015940">
    <property type="term" value="P:pantothenate biosynthetic process"/>
    <property type="evidence" value="ECO:0007669"/>
    <property type="project" value="UniProtKB-UniPathway"/>
</dbReference>
<sequence>MTNPSAVNSFSTTSTIHLLGAGSLGLLIACRLQQARQNISLIGRDQQAVEKFSKSGVLFENSRYLFPSFTAENIKKNSIRRLIICLKTWQTLPAIKPLINALADNAQIILIQNGMGIIEQLGDLIRQQKPEISLFHALSTHGAWKENVWKESACKNNTNQQFTVHQAGTGEIRIDANCQSSWITAFTQANLNPQTDSDIKLAAWKKLLINCCINGLTAIANCQNGQLAVNLHLKQITQQLIDECLTLSNKIYPELATQPIADLIWQVINQTAANYSSTHQDHQANRLSEIDAINGYLLDIAKTVQLSLPVNQTIYRLIKSAEAASV</sequence>
<dbReference type="InterPro" id="IPR013328">
    <property type="entry name" value="6PGD_dom2"/>
</dbReference>
<evidence type="ECO:0000256" key="7">
    <source>
        <dbReference type="ARBA" id="ARBA00023002"/>
    </source>
</evidence>
<evidence type="ECO:0000256" key="6">
    <source>
        <dbReference type="ARBA" id="ARBA00022857"/>
    </source>
</evidence>
<dbReference type="Gene3D" id="3.40.50.720">
    <property type="entry name" value="NAD(P)-binding Rossmann-like Domain"/>
    <property type="match status" value="1"/>
</dbReference>
<keyword evidence="5 10" id="KW-0566">Pantothenate biosynthesis</keyword>
<dbReference type="Gene3D" id="1.10.1040.10">
    <property type="entry name" value="N-(1-d-carboxylethyl)-l-norvaline Dehydrogenase, domain 2"/>
    <property type="match status" value="1"/>
</dbReference>
<dbReference type="Pfam" id="PF02558">
    <property type="entry name" value="ApbA"/>
    <property type="match status" value="1"/>
</dbReference>
<feature type="domain" description="Ketopantoate reductase N-terminal" evidence="11">
    <location>
        <begin position="16"/>
        <end position="174"/>
    </location>
</feature>
<evidence type="ECO:0000313" key="14">
    <source>
        <dbReference type="Proteomes" id="UP000244906"/>
    </source>
</evidence>
<evidence type="ECO:0000259" key="12">
    <source>
        <dbReference type="Pfam" id="PF08546"/>
    </source>
</evidence>
<dbReference type="RefSeq" id="WP_116686852.1">
    <property type="nucleotide sequence ID" value="NZ_CAWNYD010000003.1"/>
</dbReference>
<evidence type="ECO:0000256" key="4">
    <source>
        <dbReference type="ARBA" id="ARBA00019465"/>
    </source>
</evidence>
<dbReference type="AlphaFoldDB" id="A0A2V1GTV8"/>
<evidence type="ECO:0000256" key="8">
    <source>
        <dbReference type="ARBA" id="ARBA00032024"/>
    </source>
</evidence>
<protein>
    <recommendedName>
        <fullName evidence="4 10">2-dehydropantoate 2-reductase</fullName>
        <ecNumber evidence="3 10">1.1.1.169</ecNumber>
    </recommendedName>
    <alternativeName>
        <fullName evidence="8 10">Ketopantoate reductase</fullName>
    </alternativeName>
</protein>
<dbReference type="InterPro" id="IPR013752">
    <property type="entry name" value="KPA_reductase"/>
</dbReference>
<dbReference type="SUPFAM" id="SSF48179">
    <property type="entry name" value="6-phosphogluconate dehydrogenase C-terminal domain-like"/>
    <property type="match status" value="1"/>
</dbReference>
<dbReference type="SUPFAM" id="SSF51735">
    <property type="entry name" value="NAD(P)-binding Rossmann-fold domains"/>
    <property type="match status" value="1"/>
</dbReference>
<accession>A0A2V1GTV8</accession>
<dbReference type="InterPro" id="IPR050838">
    <property type="entry name" value="Ketopantoate_reductase"/>
</dbReference>
<comment type="function">
    <text evidence="10">Catalyzes the NADPH-dependent reduction of ketopantoate into pantoic acid.</text>
</comment>
<keyword evidence="7 10" id="KW-0560">Oxidoreductase</keyword>
<organism evidence="13 14">
    <name type="scientific">Pelagibaculum spongiae</name>
    <dbReference type="NCBI Taxonomy" id="2080658"/>
    <lineage>
        <taxon>Bacteria</taxon>
        <taxon>Pseudomonadati</taxon>
        <taxon>Pseudomonadota</taxon>
        <taxon>Gammaproteobacteria</taxon>
        <taxon>Oceanospirillales</taxon>
        <taxon>Pelagibaculum</taxon>
    </lineage>
</organism>
<evidence type="ECO:0000256" key="1">
    <source>
        <dbReference type="ARBA" id="ARBA00004994"/>
    </source>
</evidence>
<evidence type="ECO:0000259" key="11">
    <source>
        <dbReference type="Pfam" id="PF02558"/>
    </source>
</evidence>
<evidence type="ECO:0000256" key="3">
    <source>
        <dbReference type="ARBA" id="ARBA00013014"/>
    </source>
</evidence>
<name>A0A2V1GTV8_9GAMM</name>
<dbReference type="InterPro" id="IPR013332">
    <property type="entry name" value="KPR_N"/>
</dbReference>
<evidence type="ECO:0000256" key="2">
    <source>
        <dbReference type="ARBA" id="ARBA00007870"/>
    </source>
</evidence>
<proteinExistence type="inferred from homology"/>
<evidence type="ECO:0000256" key="9">
    <source>
        <dbReference type="ARBA" id="ARBA00048793"/>
    </source>
</evidence>
<dbReference type="EMBL" id="QDDL01000003">
    <property type="protein sequence ID" value="PVZ69516.1"/>
    <property type="molecule type" value="Genomic_DNA"/>
</dbReference>
<dbReference type="EC" id="1.1.1.169" evidence="3 10"/>
<reference evidence="13 14" key="1">
    <citation type="submission" date="2018-04" db="EMBL/GenBank/DDBJ databases">
        <title>Thalassorhabdus spongiae gen. nov., sp. nov., isolated from a marine sponge in South-West Iceland.</title>
        <authorList>
            <person name="Knobloch S."/>
            <person name="Daussin A."/>
            <person name="Johannsson R."/>
            <person name="Marteinsson V.T."/>
        </authorList>
    </citation>
    <scope>NUCLEOTIDE SEQUENCE [LARGE SCALE GENOMIC DNA]</scope>
    <source>
        <strain evidence="13 14">Hp12</strain>
    </source>
</reference>
<evidence type="ECO:0000313" key="13">
    <source>
        <dbReference type="EMBL" id="PVZ69516.1"/>
    </source>
</evidence>
<keyword evidence="6 10" id="KW-0521">NADP</keyword>
<dbReference type="GO" id="GO:0008677">
    <property type="term" value="F:2-dehydropantoate 2-reductase activity"/>
    <property type="evidence" value="ECO:0007669"/>
    <property type="project" value="UniProtKB-EC"/>
</dbReference>
<evidence type="ECO:0000256" key="5">
    <source>
        <dbReference type="ARBA" id="ARBA00022655"/>
    </source>
</evidence>
<dbReference type="NCBIfam" id="TIGR00745">
    <property type="entry name" value="apbA_panE"/>
    <property type="match status" value="1"/>
</dbReference>
<dbReference type="InterPro" id="IPR003710">
    <property type="entry name" value="ApbA"/>
</dbReference>
<dbReference type="PANTHER" id="PTHR43765">
    <property type="entry name" value="2-DEHYDROPANTOATE 2-REDUCTASE-RELATED"/>
    <property type="match status" value="1"/>
</dbReference>
<dbReference type="PANTHER" id="PTHR43765:SF2">
    <property type="entry name" value="2-DEHYDROPANTOATE 2-REDUCTASE"/>
    <property type="match status" value="1"/>
</dbReference>
<evidence type="ECO:0000256" key="10">
    <source>
        <dbReference type="RuleBase" id="RU362068"/>
    </source>
</evidence>
<comment type="similarity">
    <text evidence="2 10">Belongs to the ketopantoate reductase family.</text>
</comment>